<accession>A0ABN8S5G5</accession>
<proteinExistence type="predicted"/>
<feature type="compositionally biased region" description="Acidic residues" evidence="1">
    <location>
        <begin position="161"/>
        <end position="179"/>
    </location>
</feature>
<keyword evidence="4" id="KW-1185">Reference proteome</keyword>
<feature type="compositionally biased region" description="Acidic residues" evidence="1">
    <location>
        <begin position="224"/>
        <end position="235"/>
    </location>
</feature>
<dbReference type="EMBL" id="CALNXK010000031">
    <property type="protein sequence ID" value="CAH3117739.1"/>
    <property type="molecule type" value="Genomic_DNA"/>
</dbReference>
<feature type="region of interest" description="Disordered" evidence="1">
    <location>
        <begin position="161"/>
        <end position="235"/>
    </location>
</feature>
<name>A0ABN8S5G5_9CNID</name>
<evidence type="ECO:0000313" key="4">
    <source>
        <dbReference type="Proteomes" id="UP001159405"/>
    </source>
</evidence>
<reference evidence="3 4" key="1">
    <citation type="submission" date="2022-05" db="EMBL/GenBank/DDBJ databases">
        <authorList>
            <consortium name="Genoscope - CEA"/>
            <person name="William W."/>
        </authorList>
    </citation>
    <scope>NUCLEOTIDE SEQUENCE [LARGE SCALE GENOMIC DNA]</scope>
</reference>
<feature type="compositionally biased region" description="Acidic residues" evidence="1">
    <location>
        <begin position="203"/>
        <end position="212"/>
    </location>
</feature>
<protein>
    <submittedName>
        <fullName evidence="3">Uncharacterized protein</fullName>
    </submittedName>
</protein>
<dbReference type="Proteomes" id="UP001159405">
    <property type="component" value="Unassembled WGS sequence"/>
</dbReference>
<comment type="caution">
    <text evidence="3">The sequence shown here is derived from an EMBL/GenBank/DDBJ whole genome shotgun (WGS) entry which is preliminary data.</text>
</comment>
<gene>
    <name evidence="2" type="ORF">PLOB_00026061</name>
    <name evidence="3" type="ORF">PLOB_00033832</name>
</gene>
<evidence type="ECO:0000313" key="3">
    <source>
        <dbReference type="EMBL" id="CAH3185996.1"/>
    </source>
</evidence>
<organism evidence="3 4">
    <name type="scientific">Porites lobata</name>
    <dbReference type="NCBI Taxonomy" id="104759"/>
    <lineage>
        <taxon>Eukaryota</taxon>
        <taxon>Metazoa</taxon>
        <taxon>Cnidaria</taxon>
        <taxon>Anthozoa</taxon>
        <taxon>Hexacorallia</taxon>
        <taxon>Scleractinia</taxon>
        <taxon>Fungiina</taxon>
        <taxon>Poritidae</taxon>
        <taxon>Porites</taxon>
    </lineage>
</organism>
<sequence>MAACSSTSCQKSSKKRLPNSISDLLDVAIFTFACQTGLRSYHKIRGNPVLEGVCAFFGQLLQTANEETKQELQEISAERLGEWQPGNEPTPQLLTFVSSRMKALKEKQVIKENTNPEVPALLVEKKEKFDEEQDRVRTRTLPSMASPFMDVLEKMLDENEDDHDNLLSDDEQSMDEDQSGDAGECTDGSDQDYRNLIVQSDIDFPDDDDQSDQDGSHDENPASESEDLFSGSDED</sequence>
<dbReference type="EMBL" id="CALNXK010000455">
    <property type="protein sequence ID" value="CAH3185996.1"/>
    <property type="molecule type" value="Genomic_DNA"/>
</dbReference>
<evidence type="ECO:0000313" key="2">
    <source>
        <dbReference type="EMBL" id="CAH3117739.1"/>
    </source>
</evidence>
<evidence type="ECO:0000256" key="1">
    <source>
        <dbReference type="SAM" id="MobiDB-lite"/>
    </source>
</evidence>